<dbReference type="Proteomes" id="UP000527355">
    <property type="component" value="Unassembled WGS sequence"/>
</dbReference>
<reference evidence="2 3" key="1">
    <citation type="journal article" date="2020" name="Nature">
        <title>Six reference-quality genomes reveal evolution of bat adaptations.</title>
        <authorList>
            <person name="Jebb D."/>
            <person name="Huang Z."/>
            <person name="Pippel M."/>
            <person name="Hughes G.M."/>
            <person name="Lavrichenko K."/>
            <person name="Devanna P."/>
            <person name="Winkler S."/>
            <person name="Jermiin L.S."/>
            <person name="Skirmuntt E.C."/>
            <person name="Katzourakis A."/>
            <person name="Burkitt-Gray L."/>
            <person name="Ray D.A."/>
            <person name="Sullivan K.A.M."/>
            <person name="Roscito J.G."/>
            <person name="Kirilenko B.M."/>
            <person name="Davalos L.M."/>
            <person name="Corthals A.P."/>
            <person name="Power M.L."/>
            <person name="Jones G."/>
            <person name="Ransome R.D."/>
            <person name="Dechmann D.K.N."/>
            <person name="Locatelli A.G."/>
            <person name="Puechmaille S.J."/>
            <person name="Fedrigo O."/>
            <person name="Jarvis E.D."/>
            <person name="Hiller M."/>
            <person name="Vernes S.C."/>
            <person name="Myers E.W."/>
            <person name="Teeling E.C."/>
        </authorList>
    </citation>
    <scope>NUCLEOTIDE SEQUENCE [LARGE SCALE GENOMIC DNA]</scope>
    <source>
        <strain evidence="2">MMyoMyo1</strain>
        <tissue evidence="2">Flight muscle</tissue>
    </source>
</reference>
<protein>
    <submittedName>
        <fullName evidence="2">Uncharacterized protein</fullName>
    </submittedName>
</protein>
<comment type="caution">
    <text evidence="2">The sequence shown here is derived from an EMBL/GenBank/DDBJ whole genome shotgun (WGS) entry which is preliminary data.</text>
</comment>
<keyword evidence="3" id="KW-1185">Reference proteome</keyword>
<evidence type="ECO:0000313" key="2">
    <source>
        <dbReference type="EMBL" id="KAF6336828.1"/>
    </source>
</evidence>
<evidence type="ECO:0000313" key="3">
    <source>
        <dbReference type="Proteomes" id="UP000527355"/>
    </source>
</evidence>
<gene>
    <name evidence="2" type="ORF">mMyoMyo1_012047</name>
</gene>
<name>A0A7J7WHX6_MYOMY</name>
<sequence>MGYADTAGPLSYEDRPSLPPPANCPVRGSRRHPPRGTAASFPPAGLDWLLCCPSSLPYVRCWSVSTVSCHRERVERAVLTVRKGVLAIVQAPFPGRLAPASGDSPQTTHLLGKSVENGSVLGSECVSQATAPQASIPWLS</sequence>
<feature type="region of interest" description="Disordered" evidence="1">
    <location>
        <begin position="1"/>
        <end position="42"/>
    </location>
</feature>
<proteinExistence type="predicted"/>
<organism evidence="2 3">
    <name type="scientific">Myotis myotis</name>
    <name type="common">Greater mouse-eared bat</name>
    <name type="synonym">Vespertilio myotis</name>
    <dbReference type="NCBI Taxonomy" id="51298"/>
    <lineage>
        <taxon>Eukaryota</taxon>
        <taxon>Metazoa</taxon>
        <taxon>Chordata</taxon>
        <taxon>Craniata</taxon>
        <taxon>Vertebrata</taxon>
        <taxon>Euteleostomi</taxon>
        <taxon>Mammalia</taxon>
        <taxon>Eutheria</taxon>
        <taxon>Laurasiatheria</taxon>
        <taxon>Chiroptera</taxon>
        <taxon>Yangochiroptera</taxon>
        <taxon>Vespertilionidae</taxon>
        <taxon>Myotis</taxon>
    </lineage>
</organism>
<accession>A0A7J7WHX6</accession>
<evidence type="ECO:0000256" key="1">
    <source>
        <dbReference type="SAM" id="MobiDB-lite"/>
    </source>
</evidence>
<dbReference type="AlphaFoldDB" id="A0A7J7WHX6"/>
<dbReference type="EMBL" id="JABWUV010000008">
    <property type="protein sequence ID" value="KAF6336828.1"/>
    <property type="molecule type" value="Genomic_DNA"/>
</dbReference>